<evidence type="ECO:0000256" key="7">
    <source>
        <dbReference type="ARBA" id="ARBA00022884"/>
    </source>
</evidence>
<dbReference type="GO" id="GO:0005524">
    <property type="term" value="F:ATP binding"/>
    <property type="evidence" value="ECO:0007669"/>
    <property type="project" value="UniProtKB-UniRule"/>
</dbReference>
<dbReference type="Gene3D" id="3.40.630.30">
    <property type="match status" value="1"/>
</dbReference>
<dbReference type="InterPro" id="IPR000182">
    <property type="entry name" value="GNAT_dom"/>
</dbReference>
<dbReference type="HAMAP" id="MF_01886">
    <property type="entry name" value="tRNA_acetyltr_TmcA"/>
    <property type="match status" value="1"/>
</dbReference>
<evidence type="ECO:0000256" key="9">
    <source>
        <dbReference type="HAMAP-Rule" id="MF_01886"/>
    </source>
</evidence>
<dbReference type="InterPro" id="IPR032672">
    <property type="entry name" value="TmcA/NAT10/Kre33"/>
</dbReference>
<dbReference type="PROSITE" id="PS51186">
    <property type="entry name" value="GNAT"/>
    <property type="match status" value="1"/>
</dbReference>
<comment type="caution">
    <text evidence="9">Lacks conserved residue(s) required for the propagation of feature annotation.</text>
</comment>
<dbReference type="InterPro" id="IPR007807">
    <property type="entry name" value="TcmA/NAT10_helicase"/>
</dbReference>
<dbReference type="Pfam" id="PF08351">
    <property type="entry name" value="TmcA_N"/>
    <property type="match status" value="1"/>
</dbReference>
<name>A0A3B0LVI8_9GAMM</name>
<keyword evidence="7 9" id="KW-0694">RNA-binding</keyword>
<dbReference type="EC" id="2.3.1.193" evidence="9"/>
<dbReference type="InterPro" id="IPR033442">
    <property type="entry name" value="TmcA_tRNA_bind"/>
</dbReference>
<evidence type="ECO:0000256" key="6">
    <source>
        <dbReference type="ARBA" id="ARBA00022840"/>
    </source>
</evidence>
<dbReference type="InterPro" id="IPR013562">
    <property type="entry name" value="TmcA/NAT10_N"/>
</dbReference>
<keyword evidence="3 9" id="KW-0808">Transferase</keyword>
<sequence>MTIASLINLQSQLRIQGQRRLLMLSGNINWIIEQLIALRQGIIGDWPTISPHWPDAIQPQNAVSLLGQEFLHGVFDATKGFHTEALLMLAGTLKAGSYLILCLPEWGTWSQQPDQDSQRWNEVASTIAVPNFVCWLKYHLQHDANVLLWCEGKPFTANKLPQLTAWYQPNGQPTIEQRKILQRLLVGKVGVWALVAPRGRGKSALAGMLIERWQGECWVCAPAKSASMVLTHYTDKKIRYWSIDHLLADCRLQKLRKVDWLIIDEAAMIPIAQLNQLTHYFQRLLFTTTVDGYEGTGRGFLLKFCTQLAQCHILTLTTPIRWTLNDPLENWLNNSLLLTEYLPKSTTLAKLKNHHMALLPISQSLLIEKPKLLSAIYGLLTNAHYRTSPLDFRRLLDAQGMYLLVAQQKENLLAVLWLVDEGGLSALLAHEVWAGWRRPRGNLVAQSLAAHSYFPQAAQMNSQRISRITVAAAFRRQGVATKLLSFYKQQAMEEGKDFLSVSFGYCEQLQSLWQQNGFHLVRVGSRKEATSGYYTAMAVLPLSTAAKQLVSRAQYLLKRDAFYINQLTGLALTAISDDQLNDEDWQVLSGFAYGSRSFSASYPAIRRLLMQSSLVLTATRIHCEHNLSIEICCQQLKLTGQKMWLKQVRNDIAAALSELDWQRAEKLKSWVNASFA</sequence>
<evidence type="ECO:0000256" key="1">
    <source>
        <dbReference type="ARBA" id="ARBA00022490"/>
    </source>
</evidence>
<dbReference type="Pfam" id="PF05127">
    <property type="entry name" value="NAT10_TcmA_helicase"/>
    <property type="match status" value="1"/>
</dbReference>
<dbReference type="GO" id="GO:0051391">
    <property type="term" value="P:tRNA acetylation"/>
    <property type="evidence" value="ECO:0007669"/>
    <property type="project" value="UniProtKB-UniRule"/>
</dbReference>
<evidence type="ECO:0000259" key="10">
    <source>
        <dbReference type="PROSITE" id="PS51186"/>
    </source>
</evidence>
<feature type="binding site" evidence="9">
    <location>
        <position position="321"/>
    </location>
    <ligand>
        <name>ATP</name>
        <dbReference type="ChEBI" id="CHEBI:30616"/>
    </ligand>
</feature>
<dbReference type="SUPFAM" id="SSF55729">
    <property type="entry name" value="Acyl-CoA N-acyltransferases (Nat)"/>
    <property type="match status" value="1"/>
</dbReference>
<dbReference type="PANTHER" id="PTHR10925:SF5">
    <property type="entry name" value="RNA CYTIDINE ACETYLTRANSFERASE"/>
    <property type="match status" value="1"/>
</dbReference>
<dbReference type="GO" id="GO:1904812">
    <property type="term" value="P:rRNA acetylation involved in maturation of SSU-rRNA"/>
    <property type="evidence" value="ECO:0007669"/>
    <property type="project" value="TreeGrafter"/>
</dbReference>
<organism evidence="11">
    <name type="scientific">Arsenophonus endosymbiont of Trialeurodes vaporariorum</name>
    <dbReference type="NCBI Taxonomy" id="235567"/>
    <lineage>
        <taxon>Bacteria</taxon>
        <taxon>Pseudomonadati</taxon>
        <taxon>Pseudomonadota</taxon>
        <taxon>Gammaproteobacteria</taxon>
        <taxon>Enterobacterales</taxon>
        <taxon>Morganellaceae</taxon>
        <taxon>Arsenophonus</taxon>
    </lineage>
</organism>
<dbReference type="GO" id="GO:0002101">
    <property type="term" value="P:tRNA wobble cytosine modification"/>
    <property type="evidence" value="ECO:0007669"/>
    <property type="project" value="UniProtKB-UniRule"/>
</dbReference>
<dbReference type="InterPro" id="IPR024914">
    <property type="entry name" value="tRNA_acetyltr_TmcA"/>
</dbReference>
<dbReference type="EMBL" id="UFQR01000001">
    <property type="protein sequence ID" value="SSW94755.1"/>
    <property type="molecule type" value="Genomic_DNA"/>
</dbReference>
<keyword evidence="1 9" id="KW-0963">Cytoplasm</keyword>
<dbReference type="Gene3D" id="3.40.50.300">
    <property type="entry name" value="P-loop containing nucleotide triphosphate hydrolases"/>
    <property type="match status" value="1"/>
</dbReference>
<comment type="function">
    <text evidence="9">Catalyzes the formation of N(4)-acetylcytidine (ac(4)C) at the wobble position of tRNA(Met), by using acetyl-CoA as an acetyl donor and ATP (or GTP).</text>
</comment>
<proteinExistence type="inferred from homology"/>
<evidence type="ECO:0000256" key="5">
    <source>
        <dbReference type="ARBA" id="ARBA00022741"/>
    </source>
</evidence>
<dbReference type="GO" id="GO:0005737">
    <property type="term" value="C:cytoplasm"/>
    <property type="evidence" value="ECO:0007669"/>
    <property type="project" value="UniProtKB-SubCell"/>
</dbReference>
<keyword evidence="2 9" id="KW-0820">tRNA-binding</keyword>
<comment type="catalytic activity">
    <reaction evidence="9">
        <text>cytidine(34) in elongator tRNA(Met) + acetyl-CoA + ATP + H2O = N(4)-acetylcytidine(34) in elongator tRNA(Met) + ADP + phosphate + CoA + H(+)</text>
        <dbReference type="Rhea" id="RHEA:43788"/>
        <dbReference type="Rhea" id="RHEA-COMP:10693"/>
        <dbReference type="Rhea" id="RHEA-COMP:10694"/>
        <dbReference type="ChEBI" id="CHEBI:15377"/>
        <dbReference type="ChEBI" id="CHEBI:15378"/>
        <dbReference type="ChEBI" id="CHEBI:30616"/>
        <dbReference type="ChEBI" id="CHEBI:43474"/>
        <dbReference type="ChEBI" id="CHEBI:57287"/>
        <dbReference type="ChEBI" id="CHEBI:57288"/>
        <dbReference type="ChEBI" id="CHEBI:74900"/>
        <dbReference type="ChEBI" id="CHEBI:82748"/>
        <dbReference type="ChEBI" id="CHEBI:456216"/>
        <dbReference type="EC" id="2.3.1.193"/>
    </reaction>
</comment>
<feature type="domain" description="N-acetyltransferase" evidence="10">
    <location>
        <begin position="363"/>
        <end position="540"/>
    </location>
</feature>
<dbReference type="GO" id="GO:0000049">
    <property type="term" value="F:tRNA binding"/>
    <property type="evidence" value="ECO:0007669"/>
    <property type="project" value="UniProtKB-UniRule"/>
</dbReference>
<reference evidence="11" key="1">
    <citation type="submission" date="2018-04" db="EMBL/GenBank/DDBJ databases">
        <authorList>
            <person name="Go L.Y."/>
            <person name="Mitchell J.A."/>
        </authorList>
    </citation>
    <scope>NUCLEOTIDE SEQUENCE</scope>
    <source>
        <strain evidence="11">ARTV</strain>
    </source>
</reference>
<dbReference type="Gene3D" id="1.20.120.890">
    <property type="entry name" value="tRNA(Met) cytidine acetyltransferase, tail domain"/>
    <property type="match status" value="1"/>
</dbReference>
<accession>A0A3B0LVI8</accession>
<dbReference type="Gene3D" id="3.40.50.11040">
    <property type="match status" value="1"/>
</dbReference>
<evidence type="ECO:0000256" key="3">
    <source>
        <dbReference type="ARBA" id="ARBA00022679"/>
    </source>
</evidence>
<dbReference type="InterPro" id="IPR038321">
    <property type="entry name" value="TmcA_C_sf"/>
</dbReference>
<dbReference type="InterPro" id="IPR027417">
    <property type="entry name" value="P-loop_NTPase"/>
</dbReference>
<dbReference type="Pfam" id="PF17176">
    <property type="entry name" value="tRNA_bind_3"/>
    <property type="match status" value="1"/>
</dbReference>
<dbReference type="CDD" id="cd04301">
    <property type="entry name" value="NAT_SF"/>
    <property type="match status" value="1"/>
</dbReference>
<evidence type="ECO:0000256" key="8">
    <source>
        <dbReference type="ARBA" id="ARBA00023315"/>
    </source>
</evidence>
<keyword evidence="8 9" id="KW-0012">Acyltransferase</keyword>
<gene>
    <name evidence="9 11" type="primary">tmcA</name>
    <name evidence="11" type="ORF">ARTV_0284</name>
</gene>
<evidence type="ECO:0000256" key="2">
    <source>
        <dbReference type="ARBA" id="ARBA00022555"/>
    </source>
</evidence>
<keyword evidence="5 9" id="KW-0547">Nucleotide-binding</keyword>
<feature type="binding site" evidence="9">
    <location>
        <position position="177"/>
    </location>
    <ligand>
        <name>ATP</name>
        <dbReference type="ChEBI" id="CHEBI:30616"/>
    </ligand>
</feature>
<dbReference type="Pfam" id="PF13718">
    <property type="entry name" value="GNAT_acetyltr_2"/>
    <property type="match status" value="1"/>
</dbReference>
<evidence type="ECO:0000313" key="11">
    <source>
        <dbReference type="EMBL" id="SSW94755.1"/>
    </source>
</evidence>
<dbReference type="PANTHER" id="PTHR10925">
    <property type="entry name" value="N-ACETYLTRANSFERASE 10"/>
    <property type="match status" value="1"/>
</dbReference>
<dbReference type="GO" id="GO:0051392">
    <property type="term" value="F:tRNA cytidine N4-acetyltransferase activity"/>
    <property type="evidence" value="ECO:0007669"/>
    <property type="project" value="UniProtKB-UniRule"/>
</dbReference>
<protein>
    <recommendedName>
        <fullName evidence="9">tRNA(Met) cytidine acetyltransferase TmcA</fullName>
        <ecNumber evidence="9">2.3.1.193</ecNumber>
    </recommendedName>
</protein>
<evidence type="ECO:0000256" key="4">
    <source>
        <dbReference type="ARBA" id="ARBA00022694"/>
    </source>
</evidence>
<keyword evidence="6 9" id="KW-0067">ATP-binding</keyword>
<dbReference type="AlphaFoldDB" id="A0A3B0LVI8"/>
<keyword evidence="4 9" id="KW-0819">tRNA processing</keyword>
<dbReference type="SUPFAM" id="SSF52540">
    <property type="entry name" value="P-loop containing nucleoside triphosphate hydrolases"/>
    <property type="match status" value="1"/>
</dbReference>
<dbReference type="GO" id="GO:1990883">
    <property type="term" value="F:18S rRNA cytidine N-acetyltransferase activity"/>
    <property type="evidence" value="ECO:0007669"/>
    <property type="project" value="TreeGrafter"/>
</dbReference>
<comment type="subcellular location">
    <subcellularLocation>
        <location evidence="9">Cytoplasm</location>
    </subcellularLocation>
</comment>
<dbReference type="InterPro" id="IPR016181">
    <property type="entry name" value="Acyl_CoA_acyltransferase"/>
</dbReference>
<comment type="similarity">
    <text evidence="9">Belongs to the TmcA family.</text>
</comment>